<feature type="active site" evidence="2">
    <location>
        <position position="704"/>
    </location>
</feature>
<sequence length="817" mass="93759">MNTDLELKSEQLRWYCEPESLGFEYTSELCSYNEFIGQERAIRSIEFGLDLERPGYNLFLTGITGTGRVGAIKYCIAKKIKDQQAKRILPQIFDWCYIFNFGSPDRPRVLKIPAGEGKKLSIRLENLLKNIKEILPKAFAGEEYKNQKQILIDEEQRKNRQIIQELERMALQENFAFRMTSMGPILVPLVDGKPMTQEQYIALSETEKETIEERRRTLLNEINNNFEKIHELEIELKNKISDLDYRIADFAITPLFKECIQPYEDQPEIVQFIDFIKKYTLTYLQYFRDSQEATTAPQLFPFQRLQDPFLPFKINILVDNSDRDEPPVIFESHPNWTNLFGRIERKAMMGTYYSDHTMLKPGSLHLANSGYIIMYFRDLIMNPGVWEGLKRALKNHEIKIEDPWEQFGLVAPQGLTPEPHPFNAKVILVGDDMVYRLLTLYDEDFKDLFKVKADFDFQLDKNNDVIHSFACYVKKICENENLLPFENSGVARLLEHASRRVSHQDKLVSQFGYLKDIVVESDHWARQDHSEKVTRSHVERTLKERKNRHNQIEDKIQELIDQGIVLIDIENEVIGQINGLSVYELGDYSFGKPSRITVKTYLGRQGLINIERESRMSGKIFDKGILIISGYLGHTFAQDKPLSISASICFEQSYEGVEGDSASLAETCAILSSLGEIPIRQNIAVTGSINQKGEVQAIGGVNQKIEGFFQLCKNRGLTSKQGVIIPASNIQNLMLDDEIIQAVREGLFHVFAVKNVDEAIEILTGMKAGKLLDDGTYEPGTIKAQVDEKIRIANEKLKKISEMKENEKKDVSNAADQ</sequence>
<dbReference type="EMBL" id="MWBQ01000071">
    <property type="protein sequence ID" value="OQA58512.1"/>
    <property type="molecule type" value="Genomic_DNA"/>
</dbReference>
<dbReference type="GO" id="GO:0030163">
    <property type="term" value="P:protein catabolic process"/>
    <property type="evidence" value="ECO:0007669"/>
    <property type="project" value="InterPro"/>
</dbReference>
<keyword evidence="1 2" id="KW-0645">Protease</keyword>
<dbReference type="Pfam" id="PF05362">
    <property type="entry name" value="Lon_C"/>
    <property type="match status" value="1"/>
</dbReference>
<dbReference type="SUPFAM" id="SSF54211">
    <property type="entry name" value="Ribosomal protein S5 domain 2-like"/>
    <property type="match status" value="1"/>
</dbReference>
<comment type="similarity">
    <text evidence="2">Belongs to the peptidase S16 family.</text>
</comment>
<dbReference type="Pfam" id="PF20437">
    <property type="entry name" value="LonC_helical"/>
    <property type="match status" value="1"/>
</dbReference>
<reference evidence="5" key="1">
    <citation type="submission" date="2017-02" db="EMBL/GenBank/DDBJ databases">
        <title>Delving into the versatile metabolic prowess of the omnipresent phylum Bacteroidetes.</title>
        <authorList>
            <person name="Nobu M.K."/>
            <person name="Mei R."/>
            <person name="Narihiro T."/>
            <person name="Kuroda K."/>
            <person name="Liu W.-T."/>
        </authorList>
    </citation>
    <scope>NUCLEOTIDE SEQUENCE</scope>
    <source>
        <strain evidence="5">ADurb.Bin276</strain>
    </source>
</reference>
<dbReference type="Pfam" id="PF13654">
    <property type="entry name" value="AAA_32"/>
    <property type="match status" value="1"/>
</dbReference>
<organism evidence="5">
    <name type="scientific">Candidatus Atribacter allofermentans</name>
    <dbReference type="NCBI Taxonomy" id="1852833"/>
    <lineage>
        <taxon>Bacteria</taxon>
        <taxon>Pseudomonadati</taxon>
        <taxon>Atribacterota</taxon>
        <taxon>Atribacteria</taxon>
        <taxon>Atribacterales</taxon>
        <taxon>Atribacteraceae</taxon>
        <taxon>Atribacter</taxon>
    </lineage>
</organism>
<dbReference type="InterPro" id="IPR027417">
    <property type="entry name" value="P-loop_NTPase"/>
</dbReference>
<dbReference type="InterPro" id="IPR008269">
    <property type="entry name" value="Lon_proteolytic"/>
</dbReference>
<evidence type="ECO:0000256" key="1">
    <source>
        <dbReference type="ARBA" id="ARBA00022670"/>
    </source>
</evidence>
<dbReference type="EC" id="3.4.21.53" evidence="2"/>
<feature type="coiled-coil region" evidence="3">
    <location>
        <begin position="145"/>
        <end position="172"/>
    </location>
</feature>
<proteinExistence type="inferred from homology"/>
<evidence type="ECO:0000259" key="4">
    <source>
        <dbReference type="PROSITE" id="PS51786"/>
    </source>
</evidence>
<dbReference type="Pfam" id="PF20436">
    <property type="entry name" value="LonB_AAA-LID"/>
    <property type="match status" value="1"/>
</dbReference>
<gene>
    <name evidence="5" type="primary">lon</name>
    <name evidence="5" type="ORF">BWY41_01043</name>
</gene>
<evidence type="ECO:0000256" key="2">
    <source>
        <dbReference type="PROSITE-ProRule" id="PRU01122"/>
    </source>
</evidence>
<dbReference type="InterPro" id="IPR020568">
    <property type="entry name" value="Ribosomal_Su5_D2-typ_SF"/>
</dbReference>
<dbReference type="Proteomes" id="UP000485569">
    <property type="component" value="Unassembled WGS sequence"/>
</dbReference>
<feature type="active site" evidence="2">
    <location>
        <position position="661"/>
    </location>
</feature>
<protein>
    <recommendedName>
        <fullName evidence="2">endopeptidase La</fullName>
        <ecNumber evidence="2">3.4.21.53</ecNumber>
    </recommendedName>
</protein>
<dbReference type="Gene3D" id="1.10.8.60">
    <property type="match status" value="1"/>
</dbReference>
<dbReference type="Gene3D" id="3.30.230.10">
    <property type="match status" value="1"/>
</dbReference>
<dbReference type="Gene3D" id="3.40.50.300">
    <property type="entry name" value="P-loop containing nucleotide triphosphate hydrolases"/>
    <property type="match status" value="2"/>
</dbReference>
<dbReference type="InterPro" id="IPR046844">
    <property type="entry name" value="Lon-like_helical"/>
</dbReference>
<keyword evidence="3" id="KW-0175">Coiled coil</keyword>
<feature type="coiled-coil region" evidence="3">
    <location>
        <begin position="201"/>
        <end position="235"/>
    </location>
</feature>
<dbReference type="InterPro" id="IPR027065">
    <property type="entry name" value="Lon_Prtase"/>
</dbReference>
<dbReference type="GO" id="GO:0006508">
    <property type="term" value="P:proteolysis"/>
    <property type="evidence" value="ECO:0007669"/>
    <property type="project" value="UniProtKB-KW"/>
</dbReference>
<evidence type="ECO:0000256" key="3">
    <source>
        <dbReference type="SAM" id="Coils"/>
    </source>
</evidence>
<evidence type="ECO:0000313" key="5">
    <source>
        <dbReference type="EMBL" id="OQA58512.1"/>
    </source>
</evidence>
<name>A0A1V5SX13_9BACT</name>
<feature type="coiled-coil region" evidence="3">
    <location>
        <begin position="783"/>
        <end position="817"/>
    </location>
</feature>
<dbReference type="InterPro" id="IPR046843">
    <property type="entry name" value="LonB_AAA-LID"/>
</dbReference>
<dbReference type="PROSITE" id="PS51786">
    <property type="entry name" value="LON_PROTEOLYTIC"/>
    <property type="match status" value="1"/>
</dbReference>
<dbReference type="InterPro" id="IPR041699">
    <property type="entry name" value="AAA_32"/>
</dbReference>
<accession>A0A1V5SX13</accession>
<comment type="caution">
    <text evidence="5">The sequence shown here is derived from an EMBL/GenBank/DDBJ whole genome shotgun (WGS) entry which is preliminary data.</text>
</comment>
<dbReference type="PRINTS" id="PR00830">
    <property type="entry name" value="ENDOLAPTASE"/>
</dbReference>
<dbReference type="PANTHER" id="PTHR10046">
    <property type="entry name" value="ATP DEPENDENT LON PROTEASE FAMILY MEMBER"/>
    <property type="match status" value="1"/>
</dbReference>
<dbReference type="GO" id="GO:0004176">
    <property type="term" value="F:ATP-dependent peptidase activity"/>
    <property type="evidence" value="ECO:0007669"/>
    <property type="project" value="UniProtKB-UniRule"/>
</dbReference>
<dbReference type="GO" id="GO:0004252">
    <property type="term" value="F:serine-type endopeptidase activity"/>
    <property type="evidence" value="ECO:0007669"/>
    <property type="project" value="UniProtKB-UniRule"/>
</dbReference>
<dbReference type="AlphaFoldDB" id="A0A1V5SX13"/>
<keyword evidence="2" id="KW-0720">Serine protease</keyword>
<comment type="catalytic activity">
    <reaction evidence="2">
        <text>Hydrolysis of proteins in presence of ATP.</text>
        <dbReference type="EC" id="3.4.21.53"/>
    </reaction>
</comment>
<feature type="domain" description="Lon proteolytic" evidence="4">
    <location>
        <begin position="571"/>
        <end position="766"/>
    </location>
</feature>
<dbReference type="InterPro" id="IPR014721">
    <property type="entry name" value="Ribsml_uS5_D2-typ_fold_subgr"/>
</dbReference>
<dbReference type="GO" id="GO:0005524">
    <property type="term" value="F:ATP binding"/>
    <property type="evidence" value="ECO:0007669"/>
    <property type="project" value="InterPro"/>
</dbReference>
<keyword evidence="2 5" id="KW-0378">Hydrolase</keyword>